<keyword evidence="1" id="KW-1133">Transmembrane helix</keyword>
<accession>A0A562SGL2</accession>
<evidence type="ECO:0000256" key="1">
    <source>
        <dbReference type="SAM" id="Phobius"/>
    </source>
</evidence>
<keyword evidence="3" id="KW-1185">Reference proteome</keyword>
<evidence type="ECO:0000313" key="3">
    <source>
        <dbReference type="Proteomes" id="UP000316167"/>
    </source>
</evidence>
<dbReference type="Proteomes" id="UP000316167">
    <property type="component" value="Unassembled WGS sequence"/>
</dbReference>
<keyword evidence="1" id="KW-0812">Transmembrane</keyword>
<keyword evidence="1" id="KW-0472">Membrane</keyword>
<gene>
    <name evidence="2" type="ORF">IQ13_3122</name>
</gene>
<name>A0A562SGL2_9BACT</name>
<dbReference type="EMBL" id="VLLE01000005">
    <property type="protein sequence ID" value="TWI80445.1"/>
    <property type="molecule type" value="Genomic_DNA"/>
</dbReference>
<protein>
    <submittedName>
        <fullName evidence="2">Uncharacterized protein</fullName>
    </submittedName>
</protein>
<reference evidence="2 3" key="1">
    <citation type="journal article" date="2015" name="Stand. Genomic Sci.">
        <title>Genomic Encyclopedia of Bacterial and Archaeal Type Strains, Phase III: the genomes of soil and plant-associated and newly described type strains.</title>
        <authorList>
            <person name="Whitman W.B."/>
            <person name="Woyke T."/>
            <person name="Klenk H.P."/>
            <person name="Zhou Y."/>
            <person name="Lilburn T.G."/>
            <person name="Beck B.J."/>
            <person name="De Vos P."/>
            <person name="Vandamme P."/>
            <person name="Eisen J.A."/>
            <person name="Garrity G."/>
            <person name="Hugenholtz P."/>
            <person name="Kyrpides N.C."/>
        </authorList>
    </citation>
    <scope>NUCLEOTIDE SEQUENCE [LARGE SCALE GENOMIC DNA]</scope>
    <source>
        <strain evidence="2 3">CGMCC 1.7271</strain>
    </source>
</reference>
<dbReference type="AlphaFoldDB" id="A0A562SGL2"/>
<comment type="caution">
    <text evidence="2">The sequence shown here is derived from an EMBL/GenBank/DDBJ whole genome shotgun (WGS) entry which is preliminary data.</text>
</comment>
<feature type="transmembrane region" description="Helical" evidence="1">
    <location>
        <begin position="12"/>
        <end position="31"/>
    </location>
</feature>
<sequence>MHEGLKEKPQTVCLRLFYIEILLLIVCHLVVQEVQLVVVSEL</sequence>
<proteinExistence type="predicted"/>
<organism evidence="2 3">
    <name type="scientific">Lacibacter cauensis</name>
    <dbReference type="NCBI Taxonomy" id="510947"/>
    <lineage>
        <taxon>Bacteria</taxon>
        <taxon>Pseudomonadati</taxon>
        <taxon>Bacteroidota</taxon>
        <taxon>Chitinophagia</taxon>
        <taxon>Chitinophagales</taxon>
        <taxon>Chitinophagaceae</taxon>
        <taxon>Lacibacter</taxon>
    </lineage>
</organism>
<evidence type="ECO:0000313" key="2">
    <source>
        <dbReference type="EMBL" id="TWI80445.1"/>
    </source>
</evidence>